<proteinExistence type="predicted"/>
<reference evidence="1" key="1">
    <citation type="submission" date="2022-11" db="EMBL/GenBank/DDBJ databases">
        <authorList>
            <person name="Petersen C."/>
        </authorList>
    </citation>
    <scope>NUCLEOTIDE SEQUENCE</scope>
    <source>
        <strain evidence="1">IBT 34128</strain>
    </source>
</reference>
<dbReference type="RefSeq" id="XP_056515049.1">
    <property type="nucleotide sequence ID" value="XM_056653982.1"/>
</dbReference>
<dbReference type="EMBL" id="JAPMSZ010000004">
    <property type="protein sequence ID" value="KAJ5106053.1"/>
    <property type="molecule type" value="Genomic_DNA"/>
</dbReference>
<organism evidence="1 2">
    <name type="scientific">Penicillium alfredii</name>
    <dbReference type="NCBI Taxonomy" id="1506179"/>
    <lineage>
        <taxon>Eukaryota</taxon>
        <taxon>Fungi</taxon>
        <taxon>Dikarya</taxon>
        <taxon>Ascomycota</taxon>
        <taxon>Pezizomycotina</taxon>
        <taxon>Eurotiomycetes</taxon>
        <taxon>Eurotiomycetidae</taxon>
        <taxon>Eurotiales</taxon>
        <taxon>Aspergillaceae</taxon>
        <taxon>Penicillium</taxon>
    </lineage>
</organism>
<evidence type="ECO:0000313" key="2">
    <source>
        <dbReference type="Proteomes" id="UP001141434"/>
    </source>
</evidence>
<reference evidence="1" key="2">
    <citation type="journal article" date="2023" name="IMA Fungus">
        <title>Comparative genomic study of the Penicillium genus elucidates a diverse pangenome and 15 lateral gene transfer events.</title>
        <authorList>
            <person name="Petersen C."/>
            <person name="Sorensen T."/>
            <person name="Nielsen M.R."/>
            <person name="Sondergaard T.E."/>
            <person name="Sorensen J.L."/>
            <person name="Fitzpatrick D.A."/>
            <person name="Frisvad J.C."/>
            <person name="Nielsen K.L."/>
        </authorList>
    </citation>
    <scope>NUCLEOTIDE SEQUENCE</scope>
    <source>
        <strain evidence="1">IBT 34128</strain>
    </source>
</reference>
<dbReference type="Proteomes" id="UP001141434">
    <property type="component" value="Unassembled WGS sequence"/>
</dbReference>
<dbReference type="AlphaFoldDB" id="A0A9W9FTF8"/>
<name>A0A9W9FTF8_9EURO</name>
<evidence type="ECO:0000313" key="1">
    <source>
        <dbReference type="EMBL" id="KAJ5106053.1"/>
    </source>
</evidence>
<gene>
    <name evidence="1" type="ORF">NUU61_003400</name>
</gene>
<comment type="caution">
    <text evidence="1">The sequence shown here is derived from an EMBL/GenBank/DDBJ whole genome shotgun (WGS) entry which is preliminary data.</text>
</comment>
<protein>
    <submittedName>
        <fullName evidence="1">Uncharacterized protein</fullName>
    </submittedName>
</protein>
<sequence length="190" mass="21486">MNADPVCMRGSEVGGEDAQRVDIGAHLGLNGIGNLEFCVLGSGQRCFARWLNGIWSSWTSDEINTAVVKYNSYRDCRIVAMAFGYGDSYVISYGTASNMKQLGNWFDLKGYYPDLYQTLQSNKPLSIYAIALDPTSTTNYILVWGYHKDGLYRSWWDQEYVSIIVDVALSFISEIRIQEPHKGIPDLIRR</sequence>
<keyword evidence="2" id="KW-1185">Reference proteome</keyword>
<dbReference type="OrthoDB" id="8954335at2759"/>
<accession>A0A9W9FTF8</accession>
<dbReference type="GeneID" id="81393150"/>